<proteinExistence type="predicted"/>
<keyword evidence="1" id="KW-0472">Membrane</keyword>
<accession>A0ABU1TRJ2</accession>
<evidence type="ECO:0000259" key="2">
    <source>
        <dbReference type="Pfam" id="PF03412"/>
    </source>
</evidence>
<dbReference type="RefSeq" id="WP_310027094.1">
    <property type="nucleotide sequence ID" value="NZ_JAVDVI010000010.1"/>
</dbReference>
<keyword evidence="4" id="KW-1185">Reference proteome</keyword>
<evidence type="ECO:0000313" key="3">
    <source>
        <dbReference type="EMBL" id="MDR6968498.1"/>
    </source>
</evidence>
<dbReference type="InterPro" id="IPR005074">
    <property type="entry name" value="Peptidase_C39"/>
</dbReference>
<sequence>MQKTLFALPFVFAVFVWNTGQSIHVDALGYYTGYIIGMLVDIIISVVFTGGAKTVADVMRLLQEQLKTVFKLIQKAVAKTGEAILRSIDEIIAIFAKIRNGAKNIKPFLDEILELLRKLLKSNKADDFFDFIKKLQKGAGDINKTFAENAGIKIEKWLTEVKVIGQTTDHTCAATSLRMILEDKGIIKLEDELARALKTDVDGASILDIPEALYFKRLEDQVEAVAEGKIKLQSLIEKLNEGDKAIVSVFKKDFGSHAMVLEKIENGKVFLRDPLPKNHGASYIMEVKEFKKIFNEKAVIIKK</sequence>
<name>A0ABU1TRJ2_9FLAO</name>
<comment type="caution">
    <text evidence="3">The sequence shown here is derived from an EMBL/GenBank/DDBJ whole genome shotgun (WGS) entry which is preliminary data.</text>
</comment>
<dbReference type="EMBL" id="JAVDVI010000010">
    <property type="protein sequence ID" value="MDR6968498.1"/>
    <property type="molecule type" value="Genomic_DNA"/>
</dbReference>
<dbReference type="Gene3D" id="3.90.70.10">
    <property type="entry name" value="Cysteine proteinases"/>
    <property type="match status" value="1"/>
</dbReference>
<organism evidence="3 4">
    <name type="scientific">Flavobacterium arsenatis</name>
    <dbReference type="NCBI Taxonomy" id="1484332"/>
    <lineage>
        <taxon>Bacteria</taxon>
        <taxon>Pseudomonadati</taxon>
        <taxon>Bacteroidota</taxon>
        <taxon>Flavobacteriia</taxon>
        <taxon>Flavobacteriales</taxon>
        <taxon>Flavobacteriaceae</taxon>
        <taxon>Flavobacterium</taxon>
    </lineage>
</organism>
<evidence type="ECO:0000256" key="1">
    <source>
        <dbReference type="SAM" id="Phobius"/>
    </source>
</evidence>
<reference evidence="3 4" key="1">
    <citation type="submission" date="2023-07" db="EMBL/GenBank/DDBJ databases">
        <title>Sorghum-associated microbial communities from plants grown in Nebraska, USA.</title>
        <authorList>
            <person name="Schachtman D."/>
        </authorList>
    </citation>
    <scope>NUCLEOTIDE SEQUENCE [LARGE SCALE GENOMIC DNA]</scope>
    <source>
        <strain evidence="3 4">3773</strain>
    </source>
</reference>
<dbReference type="Proteomes" id="UP001255185">
    <property type="component" value="Unassembled WGS sequence"/>
</dbReference>
<feature type="transmembrane region" description="Helical" evidence="1">
    <location>
        <begin position="32"/>
        <end position="52"/>
    </location>
</feature>
<dbReference type="Pfam" id="PF03412">
    <property type="entry name" value="Peptidase_C39"/>
    <property type="match status" value="1"/>
</dbReference>
<keyword evidence="1" id="KW-0812">Transmembrane</keyword>
<evidence type="ECO:0000313" key="4">
    <source>
        <dbReference type="Proteomes" id="UP001255185"/>
    </source>
</evidence>
<keyword evidence="1" id="KW-1133">Transmembrane helix</keyword>
<feature type="domain" description="Peptidase C39" evidence="2">
    <location>
        <begin position="161"/>
        <end position="303"/>
    </location>
</feature>
<protein>
    <submittedName>
        <fullName evidence="3">Double-glycine peptidase</fullName>
    </submittedName>
</protein>
<gene>
    <name evidence="3" type="ORF">J2X31_002521</name>
</gene>